<dbReference type="InterPro" id="IPR037231">
    <property type="entry name" value="NAP-like_sf"/>
</dbReference>
<dbReference type="Gene3D" id="1.20.5.1500">
    <property type="match status" value="1"/>
</dbReference>
<dbReference type="PANTHER" id="PTHR11875">
    <property type="entry name" value="TESTIS-SPECIFIC Y-ENCODED PROTEIN"/>
    <property type="match status" value="1"/>
</dbReference>
<sequence>MSEPAAKVNQQELCSKREETCSKQDKAVYTSGTESEHHDEVQSEIDKLNEQTTKEILKVEQKYNEVRQPFFDKRSEMISKIPRFGEKAFVNHPQVSKLLGEEEEEALHYLTRVELTEYDEITSAYRIDFYFDENPYFENKVLSKEFHLNENGHETTKSTEIKWKSGKDLTKRPSQMQNKASRKRKRQEPETFFAWFTDQTDASPDELGELIKDDIWPNPLQYYLSPGVKKKKKEKEELDDKDEYDE</sequence>
<dbReference type="InterPro" id="IPR002164">
    <property type="entry name" value="NAP_family"/>
</dbReference>
<evidence type="ECO:0008006" key="6">
    <source>
        <dbReference type="Google" id="ProtNLM"/>
    </source>
</evidence>
<dbReference type="eggNOG" id="KOG1508">
    <property type="taxonomic scope" value="Eukaryota"/>
</dbReference>
<dbReference type="GeneTree" id="ENSGT00940000154891"/>
<dbReference type="AlphaFoldDB" id="H0XL77"/>
<dbReference type="Pfam" id="PF00956">
    <property type="entry name" value="NAP"/>
    <property type="match status" value="1"/>
</dbReference>
<keyword evidence="5" id="KW-1185">Reference proteome</keyword>
<feature type="region of interest" description="Disordered" evidence="3">
    <location>
        <begin position="227"/>
        <end position="246"/>
    </location>
</feature>
<dbReference type="InParanoid" id="H0XL77"/>
<dbReference type="GO" id="GO:0005634">
    <property type="term" value="C:nucleus"/>
    <property type="evidence" value="ECO:0007669"/>
    <property type="project" value="InterPro"/>
</dbReference>
<dbReference type="STRING" id="30611.ENSOGAP00000016867"/>
<dbReference type="EMBL" id="AAQR03176737">
    <property type="status" value="NOT_ANNOTATED_CDS"/>
    <property type="molecule type" value="Genomic_DNA"/>
</dbReference>
<reference evidence="5" key="1">
    <citation type="submission" date="2011-03" db="EMBL/GenBank/DDBJ databases">
        <title>Version 3 of the genome sequence of Otolemur garnettii (Bushbaby).</title>
        <authorList>
            <consortium name="The Broad Institute Genome Sequencing Platform"/>
            <person name="Di Palma F."/>
            <person name="Johnson J."/>
            <person name="Lander E.S."/>
            <person name="Lindblad-Toh K."/>
            <person name="Jaffe D.B."/>
            <person name="Gnerre S."/>
            <person name="MacCallum I."/>
            <person name="Przybylski D."/>
            <person name="Ribeiro F.J."/>
            <person name="Burton J.N."/>
            <person name="Walker B.J."/>
            <person name="Sharpe T."/>
            <person name="Hall G."/>
        </authorList>
    </citation>
    <scope>NUCLEOTIDE SEQUENCE [LARGE SCALE GENOMIC DNA]</scope>
</reference>
<proteinExistence type="inferred from homology"/>
<accession>H0XL77</accession>
<evidence type="ECO:0000313" key="5">
    <source>
        <dbReference type="Proteomes" id="UP000005225"/>
    </source>
</evidence>
<feature type="region of interest" description="Disordered" evidence="3">
    <location>
        <begin position="1"/>
        <end position="46"/>
    </location>
</feature>
<reference evidence="4" key="3">
    <citation type="submission" date="2025-09" db="UniProtKB">
        <authorList>
            <consortium name="Ensembl"/>
        </authorList>
    </citation>
    <scope>IDENTIFICATION</scope>
</reference>
<dbReference type="Proteomes" id="UP000005225">
    <property type="component" value="Unassembled WGS sequence"/>
</dbReference>
<feature type="region of interest" description="Disordered" evidence="3">
    <location>
        <begin position="151"/>
        <end position="187"/>
    </location>
</feature>
<reference evidence="4" key="2">
    <citation type="submission" date="2025-08" db="UniProtKB">
        <authorList>
            <consortium name="Ensembl"/>
        </authorList>
    </citation>
    <scope>IDENTIFICATION</scope>
</reference>
<dbReference type="HOGENOM" id="CLU_051687_4_0_1"/>
<evidence type="ECO:0000256" key="3">
    <source>
        <dbReference type="SAM" id="MobiDB-lite"/>
    </source>
</evidence>
<feature type="compositionally biased region" description="Acidic residues" evidence="3">
    <location>
        <begin position="237"/>
        <end position="246"/>
    </location>
</feature>
<dbReference type="OMA" id="GTESEHH"/>
<comment type="similarity">
    <text evidence="1 2">Belongs to the nucleosome assembly protein (NAP) family.</text>
</comment>
<dbReference type="SUPFAM" id="SSF143113">
    <property type="entry name" value="NAP-like"/>
    <property type="match status" value="1"/>
</dbReference>
<organism evidence="4 5">
    <name type="scientific">Otolemur garnettii</name>
    <name type="common">Small-eared galago</name>
    <name type="synonym">Garnett's greater bushbaby</name>
    <dbReference type="NCBI Taxonomy" id="30611"/>
    <lineage>
        <taxon>Eukaryota</taxon>
        <taxon>Metazoa</taxon>
        <taxon>Chordata</taxon>
        <taxon>Craniata</taxon>
        <taxon>Vertebrata</taxon>
        <taxon>Euteleostomi</taxon>
        <taxon>Mammalia</taxon>
        <taxon>Eutheria</taxon>
        <taxon>Euarchontoglires</taxon>
        <taxon>Primates</taxon>
        <taxon>Strepsirrhini</taxon>
        <taxon>Lorisiformes</taxon>
        <taxon>Galagidae</taxon>
        <taxon>Otolemur</taxon>
    </lineage>
</organism>
<dbReference type="Gene3D" id="3.30.1120.90">
    <property type="entry name" value="Nucleosome assembly protein"/>
    <property type="match status" value="1"/>
</dbReference>
<dbReference type="Ensembl" id="ENSOGAT00000034320.1">
    <property type="protein sequence ID" value="ENSOGAP00000016867.1"/>
    <property type="gene ID" value="ENSOGAG00000029929.1"/>
</dbReference>
<feature type="compositionally biased region" description="Basic and acidic residues" evidence="3">
    <location>
        <begin position="14"/>
        <end position="26"/>
    </location>
</feature>
<evidence type="ECO:0000313" key="4">
    <source>
        <dbReference type="Ensembl" id="ENSOGAP00000016867.1"/>
    </source>
</evidence>
<evidence type="ECO:0000256" key="2">
    <source>
        <dbReference type="RuleBase" id="RU003876"/>
    </source>
</evidence>
<evidence type="ECO:0000256" key="1">
    <source>
        <dbReference type="ARBA" id="ARBA00009947"/>
    </source>
</evidence>
<dbReference type="GO" id="GO:0006334">
    <property type="term" value="P:nucleosome assembly"/>
    <property type="evidence" value="ECO:0007669"/>
    <property type="project" value="InterPro"/>
</dbReference>
<protein>
    <recommendedName>
        <fullName evidence="6">Protein SET</fullName>
    </recommendedName>
</protein>
<dbReference type="FunFam" id="3.30.1120.90:FF:000002">
    <property type="entry name" value="Testis-specific Y-encoded-like protein 2"/>
    <property type="match status" value="1"/>
</dbReference>
<feature type="compositionally biased region" description="Basic and acidic residues" evidence="3">
    <location>
        <begin position="34"/>
        <end position="46"/>
    </location>
</feature>
<feature type="compositionally biased region" description="Basic and acidic residues" evidence="3">
    <location>
        <begin position="151"/>
        <end position="171"/>
    </location>
</feature>
<name>H0XL77_OTOGA</name>